<accession>A0A2G9H0L9</accession>
<dbReference type="EMBL" id="NKXS01003043">
    <property type="protein sequence ID" value="PIN11067.1"/>
    <property type="molecule type" value="Genomic_DNA"/>
</dbReference>
<keyword evidence="2" id="KW-1185">Reference proteome</keyword>
<organism evidence="1 2">
    <name type="scientific">Handroanthus impetiginosus</name>
    <dbReference type="NCBI Taxonomy" id="429701"/>
    <lineage>
        <taxon>Eukaryota</taxon>
        <taxon>Viridiplantae</taxon>
        <taxon>Streptophyta</taxon>
        <taxon>Embryophyta</taxon>
        <taxon>Tracheophyta</taxon>
        <taxon>Spermatophyta</taxon>
        <taxon>Magnoliopsida</taxon>
        <taxon>eudicotyledons</taxon>
        <taxon>Gunneridae</taxon>
        <taxon>Pentapetalae</taxon>
        <taxon>asterids</taxon>
        <taxon>lamiids</taxon>
        <taxon>Lamiales</taxon>
        <taxon>Bignoniaceae</taxon>
        <taxon>Crescentiina</taxon>
        <taxon>Tabebuia alliance</taxon>
        <taxon>Handroanthus</taxon>
    </lineage>
</organism>
<evidence type="ECO:0000313" key="1">
    <source>
        <dbReference type="EMBL" id="PIN11067.1"/>
    </source>
</evidence>
<protein>
    <submittedName>
        <fullName evidence="1">Uncharacterized protein</fullName>
    </submittedName>
</protein>
<proteinExistence type="predicted"/>
<reference evidence="2" key="1">
    <citation type="journal article" date="2018" name="Gigascience">
        <title>Genome assembly of the Pink Ipe (Handroanthus impetiginosus, Bignoniaceae), a highly valued, ecologically keystone Neotropical timber forest tree.</title>
        <authorList>
            <person name="Silva-Junior O.B."/>
            <person name="Grattapaglia D."/>
            <person name="Novaes E."/>
            <person name="Collevatti R.G."/>
        </authorList>
    </citation>
    <scope>NUCLEOTIDE SEQUENCE [LARGE SCALE GENOMIC DNA]</scope>
    <source>
        <strain evidence="2">cv. UFG-1</strain>
    </source>
</reference>
<dbReference type="Proteomes" id="UP000231279">
    <property type="component" value="Unassembled WGS sequence"/>
</dbReference>
<gene>
    <name evidence="1" type="ORF">CDL12_16347</name>
</gene>
<sequence length="75" mass="9096">MITWSILVEEESKSYIIKLSWNTLEIGTKKARRKYSQNMFQIGYFSNHELRTKHMFESRYLYKFFPSKSSRFLGS</sequence>
<evidence type="ECO:0000313" key="2">
    <source>
        <dbReference type="Proteomes" id="UP000231279"/>
    </source>
</evidence>
<comment type="caution">
    <text evidence="1">The sequence shown here is derived from an EMBL/GenBank/DDBJ whole genome shotgun (WGS) entry which is preliminary data.</text>
</comment>
<dbReference type="AlphaFoldDB" id="A0A2G9H0L9"/>
<name>A0A2G9H0L9_9LAMI</name>